<dbReference type="RefSeq" id="WP_005521592.1">
    <property type="nucleotide sequence ID" value="NZ_CAUQUT010000002.1"/>
</dbReference>
<sequence>MQVLTATLRHRELTQEIFNIGDEVATFIENIAEAIADWDVELVEDCVAEFEDIIGDARTDSRTIIRELKGIRQALTSGLASGTVAATMPDGDEQMKRPTPMNAQLLRNQFPITNNSPVMVQEINHILQDRTELVRQYLAHIVDWELAETEKAVRSAEDERTLLTVFGYTSDAVTSAAKAWREAVVADYPGVTRTMRGSHPPEFLNERARIDAVVARVKAKMGRAAGAHVS</sequence>
<evidence type="ECO:0000313" key="1">
    <source>
        <dbReference type="EMBL" id="SPW28135.1"/>
    </source>
</evidence>
<accession>A0A448TL03</accession>
<evidence type="ECO:0000313" key="2">
    <source>
        <dbReference type="Proteomes" id="UP000249886"/>
    </source>
</evidence>
<reference evidence="1 2" key="1">
    <citation type="submission" date="2018-06" db="EMBL/GenBank/DDBJ databases">
        <authorList>
            <consortium name="Pathogen Informatics"/>
            <person name="Doyle S."/>
        </authorList>
    </citation>
    <scope>NUCLEOTIDE SEQUENCE [LARGE SCALE GENOMIC DNA]</scope>
    <source>
        <strain evidence="1 2">NCTC10254</strain>
    </source>
</reference>
<proteinExistence type="predicted"/>
<organism evidence="1 2">
    <name type="scientific">Corynebacterium matruchotii</name>
    <dbReference type="NCBI Taxonomy" id="43768"/>
    <lineage>
        <taxon>Bacteria</taxon>
        <taxon>Bacillati</taxon>
        <taxon>Actinomycetota</taxon>
        <taxon>Actinomycetes</taxon>
        <taxon>Mycobacteriales</taxon>
        <taxon>Corynebacteriaceae</taxon>
        <taxon>Corynebacterium</taxon>
    </lineage>
</organism>
<comment type="caution">
    <text evidence="1">The sequence shown here is derived from an EMBL/GenBank/DDBJ whole genome shotgun (WGS) entry which is preliminary data.</text>
</comment>
<dbReference type="Proteomes" id="UP000249886">
    <property type="component" value="Unassembled WGS sequence"/>
</dbReference>
<protein>
    <submittedName>
        <fullName evidence="1">Uncharacterized protein</fullName>
    </submittedName>
</protein>
<name>A0A448TL03_9CORY</name>
<gene>
    <name evidence="1" type="ORF">NCTC10254_01161</name>
</gene>
<dbReference type="AlphaFoldDB" id="A0A448TL03"/>
<dbReference type="GeneID" id="84574399"/>
<dbReference type="EMBL" id="UARK01000004">
    <property type="protein sequence ID" value="SPW28135.1"/>
    <property type="molecule type" value="Genomic_DNA"/>
</dbReference>